<reference evidence="2 3" key="3">
    <citation type="submission" date="2015-03" db="EMBL/GenBank/DDBJ databases">
        <authorList>
            <consortium name="Pathogen Informatics"/>
            <person name="Murphy D."/>
        </authorList>
    </citation>
    <scope>NUCLEOTIDE SEQUENCE [LARGE SCALE GENOMIC DNA]</scope>
    <source>
        <strain evidence="3">type strain: CIP110230</strain>
        <strain evidence="2">Type strain: CIP110230</strain>
    </source>
</reference>
<dbReference type="Proteomes" id="UP000044625">
    <property type="component" value="Unassembled WGS sequence"/>
</dbReference>
<evidence type="ECO:0000313" key="2">
    <source>
        <dbReference type="EMBL" id="CRY68137.1"/>
    </source>
</evidence>
<dbReference type="EMBL" id="CWJL01000018">
    <property type="protein sequence ID" value="CRY68137.1"/>
    <property type="molecule type" value="Genomic_DNA"/>
</dbReference>
<accession>A0A0T9PJM0</accession>
<gene>
    <name evidence="1" type="ORF">ERS008529_01866</name>
    <name evidence="2" type="ORF">ERS137968_03238</name>
</gene>
<reference evidence="4" key="2">
    <citation type="submission" date="2015-03" db="EMBL/GenBank/DDBJ databases">
        <authorList>
            <consortium name="Pathogen Informatics"/>
        </authorList>
    </citation>
    <scope>NUCLEOTIDE SEQUENCE [LARGE SCALE GENOMIC DNA]</scope>
    <source>
        <strain evidence="4">A125KOH2</strain>
    </source>
</reference>
<evidence type="ECO:0000313" key="1">
    <source>
        <dbReference type="EMBL" id="CNH69033.1"/>
    </source>
</evidence>
<proteinExistence type="predicted"/>
<dbReference type="AlphaFoldDB" id="A0A0T9PJM0"/>
<keyword evidence="3" id="KW-1185">Reference proteome</keyword>
<protein>
    <submittedName>
        <fullName evidence="1">Uncharacterized protein</fullName>
    </submittedName>
</protein>
<dbReference type="EMBL" id="CQAZ01000014">
    <property type="protein sequence ID" value="CNH69033.1"/>
    <property type="molecule type" value="Genomic_DNA"/>
</dbReference>
<evidence type="ECO:0000313" key="3">
    <source>
        <dbReference type="Proteomes" id="UP000044625"/>
    </source>
</evidence>
<sequence length="31" mass="3375">MLLAHKLFNPIVSSFKAGSEFELITESGHNG</sequence>
<evidence type="ECO:0000313" key="4">
    <source>
        <dbReference type="Proteomes" id="UP000045840"/>
    </source>
</evidence>
<organism evidence="1 4">
    <name type="scientific">Yersinia pekkanenii</name>
    <dbReference type="NCBI Taxonomy" id="1288385"/>
    <lineage>
        <taxon>Bacteria</taxon>
        <taxon>Pseudomonadati</taxon>
        <taxon>Pseudomonadota</taxon>
        <taxon>Gammaproteobacteria</taxon>
        <taxon>Enterobacterales</taxon>
        <taxon>Yersiniaceae</taxon>
        <taxon>Yersinia</taxon>
    </lineage>
</organism>
<reference evidence="1" key="1">
    <citation type="submission" date="2015-03" db="EMBL/GenBank/DDBJ databases">
        <authorList>
            <person name="Murphy D."/>
        </authorList>
    </citation>
    <scope>NUCLEOTIDE SEQUENCE [LARGE SCALE GENOMIC DNA]</scope>
    <source>
        <strain evidence="1">A125KOH2</strain>
    </source>
</reference>
<name>A0A0T9PJM0_9GAMM</name>
<dbReference type="Proteomes" id="UP000045840">
    <property type="component" value="Unassembled WGS sequence"/>
</dbReference>